<accession>A0A432W743</accession>
<dbReference type="AlphaFoldDB" id="A0A432W743"/>
<keyword evidence="1" id="KW-0812">Transmembrane</keyword>
<evidence type="ECO:0000313" key="2">
    <source>
        <dbReference type="EMBL" id="RUO25831.1"/>
    </source>
</evidence>
<feature type="transmembrane region" description="Helical" evidence="1">
    <location>
        <begin position="21"/>
        <end position="43"/>
    </location>
</feature>
<dbReference type="Proteomes" id="UP000288293">
    <property type="component" value="Unassembled WGS sequence"/>
</dbReference>
<keyword evidence="3" id="KW-1185">Reference proteome</keyword>
<dbReference type="RefSeq" id="WP_126802649.1">
    <property type="nucleotide sequence ID" value="NZ_PIPL01000001.1"/>
</dbReference>
<keyword evidence="1" id="KW-1133">Transmembrane helix</keyword>
<protein>
    <recommendedName>
        <fullName evidence="4">Toxin CptA</fullName>
    </recommendedName>
</protein>
<comment type="caution">
    <text evidence="2">The sequence shown here is derived from an EMBL/GenBank/DDBJ whole genome shotgun (WGS) entry which is preliminary data.</text>
</comment>
<organism evidence="2 3">
    <name type="scientific">Aliidiomarina minuta</name>
    <dbReference type="NCBI Taxonomy" id="880057"/>
    <lineage>
        <taxon>Bacteria</taxon>
        <taxon>Pseudomonadati</taxon>
        <taxon>Pseudomonadota</taxon>
        <taxon>Gammaproteobacteria</taxon>
        <taxon>Alteromonadales</taxon>
        <taxon>Idiomarinaceae</taxon>
        <taxon>Aliidiomarina</taxon>
    </lineage>
</organism>
<dbReference type="EMBL" id="PIPL01000001">
    <property type="protein sequence ID" value="RUO25831.1"/>
    <property type="molecule type" value="Genomic_DNA"/>
</dbReference>
<proteinExistence type="predicted"/>
<evidence type="ECO:0000256" key="1">
    <source>
        <dbReference type="SAM" id="Phobius"/>
    </source>
</evidence>
<gene>
    <name evidence="2" type="ORF">CWE09_03625</name>
</gene>
<dbReference type="InterPro" id="IPR009883">
    <property type="entry name" value="YgfX"/>
</dbReference>
<sequence length="138" mass="15836">MQGRTLNIKIQPSQALVSVQLIQALCLLTLLLTGLVFQLWWMMPLLMAQAALLFISSNQQQADDSLCINESGQGFWSADQDALQIGQQSLLCPFLIALRVQQPAQGKSHWQLIYRDQLDPSGWRRLRRVILNRRHQER</sequence>
<name>A0A432W743_9GAMM</name>
<dbReference type="Pfam" id="PF07254">
    <property type="entry name" value="Cpta_toxin"/>
    <property type="match status" value="1"/>
</dbReference>
<evidence type="ECO:0008006" key="4">
    <source>
        <dbReference type="Google" id="ProtNLM"/>
    </source>
</evidence>
<evidence type="ECO:0000313" key="3">
    <source>
        <dbReference type="Proteomes" id="UP000288293"/>
    </source>
</evidence>
<keyword evidence="1" id="KW-0472">Membrane</keyword>
<reference evidence="2 3" key="1">
    <citation type="journal article" date="2011" name="Front. Microbiol.">
        <title>Genomic signatures of strain selection and enhancement in Bacillus atrophaeus var. globigii, a historical biowarfare simulant.</title>
        <authorList>
            <person name="Gibbons H.S."/>
            <person name="Broomall S.M."/>
            <person name="McNew L.A."/>
            <person name="Daligault H."/>
            <person name="Chapman C."/>
            <person name="Bruce D."/>
            <person name="Karavis M."/>
            <person name="Krepps M."/>
            <person name="McGregor P.A."/>
            <person name="Hong C."/>
            <person name="Park K.H."/>
            <person name="Akmal A."/>
            <person name="Feldman A."/>
            <person name="Lin J.S."/>
            <person name="Chang W.E."/>
            <person name="Higgs B.W."/>
            <person name="Demirev P."/>
            <person name="Lindquist J."/>
            <person name="Liem A."/>
            <person name="Fochler E."/>
            <person name="Read T.D."/>
            <person name="Tapia R."/>
            <person name="Johnson S."/>
            <person name="Bishop-Lilly K.A."/>
            <person name="Detter C."/>
            <person name="Han C."/>
            <person name="Sozhamannan S."/>
            <person name="Rosenzweig C.N."/>
            <person name="Skowronski E.W."/>
        </authorList>
    </citation>
    <scope>NUCLEOTIDE SEQUENCE [LARGE SCALE GENOMIC DNA]</scope>
    <source>
        <strain evidence="2 3">MLST1</strain>
    </source>
</reference>